<feature type="compositionally biased region" description="Pro residues" evidence="1">
    <location>
        <begin position="256"/>
        <end position="267"/>
    </location>
</feature>
<feature type="region of interest" description="Disordered" evidence="1">
    <location>
        <begin position="1"/>
        <end position="36"/>
    </location>
</feature>
<dbReference type="EMBL" id="JAMKFB020000007">
    <property type="protein sequence ID" value="KAL0188523.1"/>
    <property type="molecule type" value="Genomic_DNA"/>
</dbReference>
<feature type="region of interest" description="Disordered" evidence="1">
    <location>
        <begin position="346"/>
        <end position="396"/>
    </location>
</feature>
<evidence type="ECO:0000313" key="3">
    <source>
        <dbReference type="Proteomes" id="UP001529510"/>
    </source>
</evidence>
<feature type="compositionally biased region" description="Low complexity" evidence="1">
    <location>
        <begin position="268"/>
        <end position="279"/>
    </location>
</feature>
<feature type="compositionally biased region" description="Pro residues" evidence="1">
    <location>
        <begin position="280"/>
        <end position="293"/>
    </location>
</feature>
<sequence>MAASPKPSQLPPCGTELPETTADGEPEPATVIEPSPSGATELMIAPEPQVSDLVQKPAAKVTVEAAVEIMEAMESPTHCTTAEGEQELGLGDLIDFHAEIPILLCSPELLNWENIPPNLPLPPPLIDLFPSSTPSPLDPVSPSAHPQLTICSVGSTPLASSLEDSLTAPPASEAQTLPWSCNPAAPPWLPAPSFPPEPVSPPAPPGSLIPPAPPWSLVPLPPPRDCTPPAAPRRFVPPVLLGSSFPPASPQFSVAPAPPKPPAPPWPSGSLASPWLVGSPSPPRAPPPPAPPLSVGPLESSALLPSWLLPLSAPPWAVTMIVAWALPDSSCTWSFRNPPWLLPLSKPPWSSAGRPICPSPASRPPSEPPPSLPPSLPPFTDGPSTAQGRAYREGEN</sequence>
<name>A0ABD0QS20_CIRMR</name>
<feature type="non-terminal residue" evidence="2">
    <location>
        <position position="396"/>
    </location>
</feature>
<gene>
    <name evidence="2" type="ORF">M9458_015622</name>
</gene>
<feature type="region of interest" description="Disordered" evidence="1">
    <location>
        <begin position="251"/>
        <end position="293"/>
    </location>
</feature>
<comment type="caution">
    <text evidence="2">The sequence shown here is derived from an EMBL/GenBank/DDBJ whole genome shotgun (WGS) entry which is preliminary data.</text>
</comment>
<reference evidence="2 3" key="1">
    <citation type="submission" date="2024-05" db="EMBL/GenBank/DDBJ databases">
        <title>Genome sequencing and assembly of Indian major carp, Cirrhinus mrigala (Hamilton, 1822).</title>
        <authorList>
            <person name="Mohindra V."/>
            <person name="Chowdhury L.M."/>
            <person name="Lal K."/>
            <person name="Jena J.K."/>
        </authorList>
    </citation>
    <scope>NUCLEOTIDE SEQUENCE [LARGE SCALE GENOMIC DNA]</scope>
    <source>
        <strain evidence="2">CM1030</strain>
        <tissue evidence="2">Blood</tissue>
    </source>
</reference>
<accession>A0ABD0QS20</accession>
<dbReference type="Proteomes" id="UP001529510">
    <property type="component" value="Unassembled WGS sequence"/>
</dbReference>
<feature type="compositionally biased region" description="Pro residues" evidence="1">
    <location>
        <begin position="357"/>
        <end position="377"/>
    </location>
</feature>
<protein>
    <submittedName>
        <fullName evidence="2">Uncharacterized protein</fullName>
    </submittedName>
</protein>
<proteinExistence type="predicted"/>
<evidence type="ECO:0000256" key="1">
    <source>
        <dbReference type="SAM" id="MobiDB-lite"/>
    </source>
</evidence>
<dbReference type="AlphaFoldDB" id="A0ABD0QS20"/>
<keyword evidence="3" id="KW-1185">Reference proteome</keyword>
<organism evidence="2 3">
    <name type="scientific">Cirrhinus mrigala</name>
    <name type="common">Mrigala</name>
    <dbReference type="NCBI Taxonomy" id="683832"/>
    <lineage>
        <taxon>Eukaryota</taxon>
        <taxon>Metazoa</taxon>
        <taxon>Chordata</taxon>
        <taxon>Craniata</taxon>
        <taxon>Vertebrata</taxon>
        <taxon>Euteleostomi</taxon>
        <taxon>Actinopterygii</taxon>
        <taxon>Neopterygii</taxon>
        <taxon>Teleostei</taxon>
        <taxon>Ostariophysi</taxon>
        <taxon>Cypriniformes</taxon>
        <taxon>Cyprinidae</taxon>
        <taxon>Labeoninae</taxon>
        <taxon>Labeonini</taxon>
        <taxon>Cirrhinus</taxon>
    </lineage>
</organism>
<evidence type="ECO:0000313" key="2">
    <source>
        <dbReference type="EMBL" id="KAL0188523.1"/>
    </source>
</evidence>